<dbReference type="EMBL" id="HACG01007591">
    <property type="protein sequence ID" value="CEK54456.1"/>
    <property type="molecule type" value="Transcribed_RNA"/>
</dbReference>
<protein>
    <submittedName>
        <fullName evidence="2">Uncharacterized protein</fullName>
    </submittedName>
</protein>
<gene>
    <name evidence="2" type="primary">ORF22845</name>
</gene>
<dbReference type="AlphaFoldDB" id="A0A0B6YFD2"/>
<accession>A0A0B6YFD2</accession>
<feature type="non-terminal residue" evidence="2">
    <location>
        <position position="73"/>
    </location>
</feature>
<evidence type="ECO:0000256" key="1">
    <source>
        <dbReference type="SAM" id="MobiDB-lite"/>
    </source>
</evidence>
<proteinExistence type="predicted"/>
<reference evidence="2" key="1">
    <citation type="submission" date="2014-12" db="EMBL/GenBank/DDBJ databases">
        <title>Insight into the proteome of Arion vulgaris.</title>
        <authorList>
            <person name="Aradska J."/>
            <person name="Bulat T."/>
            <person name="Smidak R."/>
            <person name="Sarate P."/>
            <person name="Gangsoo J."/>
            <person name="Sialana F."/>
            <person name="Bilban M."/>
            <person name="Lubec G."/>
        </authorList>
    </citation>
    <scope>NUCLEOTIDE SEQUENCE</scope>
    <source>
        <tissue evidence="2">Skin</tissue>
    </source>
</reference>
<feature type="non-terminal residue" evidence="2">
    <location>
        <position position="1"/>
    </location>
</feature>
<feature type="region of interest" description="Disordered" evidence="1">
    <location>
        <begin position="1"/>
        <end position="22"/>
    </location>
</feature>
<sequence length="73" mass="8055">EAAGIKNVIPEDTSKPLVKKSPPKTFAKPLKVPLELIQAAVPPPVPEDGKFVRPLGNDLPWDIYKDYTSGRLY</sequence>
<evidence type="ECO:0000313" key="2">
    <source>
        <dbReference type="EMBL" id="CEK54456.1"/>
    </source>
</evidence>
<organism evidence="2">
    <name type="scientific">Arion vulgaris</name>
    <dbReference type="NCBI Taxonomy" id="1028688"/>
    <lineage>
        <taxon>Eukaryota</taxon>
        <taxon>Metazoa</taxon>
        <taxon>Spiralia</taxon>
        <taxon>Lophotrochozoa</taxon>
        <taxon>Mollusca</taxon>
        <taxon>Gastropoda</taxon>
        <taxon>Heterobranchia</taxon>
        <taxon>Euthyneura</taxon>
        <taxon>Panpulmonata</taxon>
        <taxon>Eupulmonata</taxon>
        <taxon>Stylommatophora</taxon>
        <taxon>Helicina</taxon>
        <taxon>Arionoidea</taxon>
        <taxon>Arionidae</taxon>
        <taxon>Arion</taxon>
    </lineage>
</organism>
<name>A0A0B6YFD2_9EUPU</name>